<dbReference type="PROSITE" id="PS50110">
    <property type="entry name" value="RESPONSE_REGULATORY"/>
    <property type="match status" value="1"/>
</dbReference>
<dbReference type="CDD" id="cd00082">
    <property type="entry name" value="HisKA"/>
    <property type="match status" value="1"/>
</dbReference>
<dbReference type="EMBL" id="JAJBZT010000002">
    <property type="protein sequence ID" value="MCB6182511.1"/>
    <property type="molecule type" value="Genomic_DNA"/>
</dbReference>
<feature type="domain" description="Response regulatory" evidence="10">
    <location>
        <begin position="728"/>
        <end position="843"/>
    </location>
</feature>
<gene>
    <name evidence="13" type="ORF">LIN78_02970</name>
</gene>
<evidence type="ECO:0000256" key="5">
    <source>
        <dbReference type="ARBA" id="ARBA00022679"/>
    </source>
</evidence>
<dbReference type="Pfam" id="PF02518">
    <property type="entry name" value="HATPase_c"/>
    <property type="match status" value="1"/>
</dbReference>
<dbReference type="SMART" id="SM00387">
    <property type="entry name" value="HATPase_c"/>
    <property type="match status" value="1"/>
</dbReference>
<reference evidence="13" key="1">
    <citation type="submission" date="2021-10" db="EMBL/GenBank/DDBJ databases">
        <title>The complete genome sequence of Leeia sp. TBRC 13508.</title>
        <authorList>
            <person name="Charoenyingcharoen P."/>
            <person name="Yukphan P."/>
        </authorList>
    </citation>
    <scope>NUCLEOTIDE SEQUENCE</scope>
    <source>
        <strain evidence="13">TBRC 13508</strain>
    </source>
</reference>
<dbReference type="Pfam" id="PF00512">
    <property type="entry name" value="HisKA"/>
    <property type="match status" value="1"/>
</dbReference>
<evidence type="ECO:0000259" key="11">
    <source>
        <dbReference type="PROSITE" id="PS50112"/>
    </source>
</evidence>
<dbReference type="Gene3D" id="3.30.450.20">
    <property type="entry name" value="PAS domain"/>
    <property type="match status" value="1"/>
</dbReference>
<dbReference type="CDD" id="cd06225">
    <property type="entry name" value="HAMP"/>
    <property type="match status" value="1"/>
</dbReference>
<dbReference type="InterPro" id="IPR036097">
    <property type="entry name" value="HisK_dim/P_sf"/>
</dbReference>
<feature type="modified residue" description="4-aspartylphosphate" evidence="7">
    <location>
        <position position="777"/>
    </location>
</feature>
<keyword evidence="4 7" id="KW-0597">Phosphoprotein</keyword>
<evidence type="ECO:0000256" key="8">
    <source>
        <dbReference type="SAM" id="Phobius"/>
    </source>
</evidence>
<dbReference type="Proteomes" id="UP001165395">
    <property type="component" value="Unassembled WGS sequence"/>
</dbReference>
<dbReference type="InterPro" id="IPR035965">
    <property type="entry name" value="PAS-like_dom_sf"/>
</dbReference>
<dbReference type="PROSITE" id="PS50885">
    <property type="entry name" value="HAMP"/>
    <property type="match status" value="1"/>
</dbReference>
<dbReference type="SMART" id="SM00448">
    <property type="entry name" value="REC"/>
    <property type="match status" value="1"/>
</dbReference>
<dbReference type="PROSITE" id="PS50112">
    <property type="entry name" value="PAS"/>
    <property type="match status" value="1"/>
</dbReference>
<comment type="caution">
    <text evidence="13">The sequence shown here is derived from an EMBL/GenBank/DDBJ whole genome shotgun (WGS) entry which is preliminary data.</text>
</comment>
<dbReference type="SUPFAM" id="SSF55785">
    <property type="entry name" value="PYP-like sensor domain (PAS domain)"/>
    <property type="match status" value="1"/>
</dbReference>
<dbReference type="InterPro" id="IPR003661">
    <property type="entry name" value="HisK_dim/P_dom"/>
</dbReference>
<dbReference type="PANTHER" id="PTHR43065:SF42">
    <property type="entry name" value="TWO-COMPONENT SENSOR PPRA"/>
    <property type="match status" value="1"/>
</dbReference>
<feature type="transmembrane region" description="Helical" evidence="8">
    <location>
        <begin position="280"/>
        <end position="305"/>
    </location>
</feature>
<dbReference type="Pfam" id="PF12860">
    <property type="entry name" value="PAS_7"/>
    <property type="match status" value="1"/>
</dbReference>
<dbReference type="SUPFAM" id="SSF158472">
    <property type="entry name" value="HAMP domain-like"/>
    <property type="match status" value="1"/>
</dbReference>
<evidence type="ECO:0000259" key="10">
    <source>
        <dbReference type="PROSITE" id="PS50110"/>
    </source>
</evidence>
<evidence type="ECO:0000256" key="1">
    <source>
        <dbReference type="ARBA" id="ARBA00000085"/>
    </source>
</evidence>
<dbReference type="Gene3D" id="1.10.8.500">
    <property type="entry name" value="HAMP domain in histidine kinase"/>
    <property type="match status" value="1"/>
</dbReference>
<evidence type="ECO:0000256" key="7">
    <source>
        <dbReference type="PROSITE-ProRule" id="PRU00169"/>
    </source>
</evidence>
<keyword evidence="14" id="KW-1185">Reference proteome</keyword>
<name>A0ABS8D2V1_9NEIS</name>
<dbReference type="InterPro" id="IPR001789">
    <property type="entry name" value="Sig_transdc_resp-reg_receiver"/>
</dbReference>
<keyword evidence="8" id="KW-1133">Transmembrane helix</keyword>
<evidence type="ECO:0000313" key="14">
    <source>
        <dbReference type="Proteomes" id="UP001165395"/>
    </source>
</evidence>
<feature type="domain" description="HAMP" evidence="12">
    <location>
        <begin position="302"/>
        <end position="355"/>
    </location>
</feature>
<keyword evidence="6" id="KW-0418">Kinase</keyword>
<evidence type="ECO:0000256" key="4">
    <source>
        <dbReference type="ARBA" id="ARBA00022553"/>
    </source>
</evidence>
<dbReference type="Pfam" id="PF00672">
    <property type="entry name" value="HAMP"/>
    <property type="match status" value="1"/>
</dbReference>
<dbReference type="PROSITE" id="PS50109">
    <property type="entry name" value="HIS_KIN"/>
    <property type="match status" value="1"/>
</dbReference>
<evidence type="ECO:0000256" key="3">
    <source>
        <dbReference type="ARBA" id="ARBA00012438"/>
    </source>
</evidence>
<dbReference type="Gene3D" id="3.30.565.10">
    <property type="entry name" value="Histidine kinase-like ATPase, C-terminal domain"/>
    <property type="match status" value="1"/>
</dbReference>
<dbReference type="PRINTS" id="PR00344">
    <property type="entry name" value="BCTRLSENSOR"/>
</dbReference>
<dbReference type="InterPro" id="IPR036890">
    <property type="entry name" value="HATPase_C_sf"/>
</dbReference>
<feature type="domain" description="Histidine kinase" evidence="9">
    <location>
        <begin position="498"/>
        <end position="707"/>
    </location>
</feature>
<dbReference type="SUPFAM" id="SSF55874">
    <property type="entry name" value="ATPase domain of HSP90 chaperone/DNA topoisomerase II/histidine kinase"/>
    <property type="match status" value="1"/>
</dbReference>
<dbReference type="Gene3D" id="1.10.287.130">
    <property type="match status" value="1"/>
</dbReference>
<keyword evidence="8" id="KW-0472">Membrane</keyword>
<sequence length="846" mass="93343">MKIRKWLVGLKPETVRVRLLLAFLVMFLSSMSLALVGWQGMKNTQDALDGFQSDVLPDISRALEMAQKTSSLAAMAPYVAETTLPFQLQTEADALRSRLYEASRLSRGLSRKGVERQQLVESLSRLEKSIEALISATRQDLFLREDLREQLYQLDRLQQLDEFQSAPSAAVQLARQLLIASSVSDIDTLSVLEKDVQQNISSSLLQEGFPQLIALAVSDTSIFSIRKKQFALLDQKAFLLSLTRAEAARLGQEVDVYVGEASKSVENRTWSVKHAVQSGLVGIAVLTGLSILFAISGAGAVNRLVKSLSGITKVMSKLAKGDTEQTVPALTRKDELGELARAFQVFRENALAIRRMANDLTEQRKLLETVFENINDGLSVFDRHGNLLAWNQRYVTLLEFAPGQLAVGTPLHQIQAWLPVVDVSTPLPSWQALNDLRQHSEQRFEFTFPNGKVVEFRSNPMPGGGFVTLYSDLSERRAVEAQLRQSQKMEVLGQLTGGVAHDFNNLLAAILGNLYLLEVQPDLSDEATKYLRRARQASERGGQLTQRLLAFARKQSLKPELLDLNLVVVGLTDLVEYSIGSGVGVELVLSEVEPFAWLDRAQLENAILNLVLNARDAMQRQGQIKIATMVDAASKMVSLSITDSGTGIPEHIRERVFEPFFTTKTGSGSGLGLSIIYGFVKQSGGDIQLSSVMNSGTTFTLYFPLAEKVFVESAQDDLYIAPIPEGLNLLLVEDEEDVRDALTDVLRHHGFQVVPVSSVDSALSSAEIHAFDFVLSDVDLYAGGSGVQLLLALNKLQPDLPVLLMSGLPSEMLKERFDLPMGANLLPKPFKIEMFQEKLVEMLDLA</sequence>
<evidence type="ECO:0000256" key="2">
    <source>
        <dbReference type="ARBA" id="ARBA00004370"/>
    </source>
</evidence>
<dbReference type="SUPFAM" id="SSF52172">
    <property type="entry name" value="CheY-like"/>
    <property type="match status" value="1"/>
</dbReference>
<evidence type="ECO:0000259" key="12">
    <source>
        <dbReference type="PROSITE" id="PS50885"/>
    </source>
</evidence>
<dbReference type="InterPro" id="IPR003660">
    <property type="entry name" value="HAMP_dom"/>
</dbReference>
<dbReference type="InterPro" id="IPR000014">
    <property type="entry name" value="PAS"/>
</dbReference>
<dbReference type="CDD" id="cd00130">
    <property type="entry name" value="PAS"/>
    <property type="match status" value="1"/>
</dbReference>
<dbReference type="InterPro" id="IPR005467">
    <property type="entry name" value="His_kinase_dom"/>
</dbReference>
<evidence type="ECO:0000259" key="9">
    <source>
        <dbReference type="PROSITE" id="PS50109"/>
    </source>
</evidence>
<dbReference type="Pfam" id="PF00072">
    <property type="entry name" value="Response_reg"/>
    <property type="match status" value="1"/>
</dbReference>
<dbReference type="Gene3D" id="3.40.50.2300">
    <property type="match status" value="1"/>
</dbReference>
<protein>
    <recommendedName>
        <fullName evidence="3">histidine kinase</fullName>
        <ecNumber evidence="3">2.7.13.3</ecNumber>
    </recommendedName>
</protein>
<dbReference type="CDD" id="cd00156">
    <property type="entry name" value="REC"/>
    <property type="match status" value="1"/>
</dbReference>
<dbReference type="InterPro" id="IPR004358">
    <property type="entry name" value="Sig_transdc_His_kin-like_C"/>
</dbReference>
<comment type="catalytic activity">
    <reaction evidence="1">
        <text>ATP + protein L-histidine = ADP + protein N-phospho-L-histidine.</text>
        <dbReference type="EC" id="2.7.13.3"/>
    </reaction>
</comment>
<keyword evidence="5" id="KW-0808">Transferase</keyword>
<organism evidence="13 14">
    <name type="scientific">Leeia speluncae</name>
    <dbReference type="NCBI Taxonomy" id="2884804"/>
    <lineage>
        <taxon>Bacteria</taxon>
        <taxon>Pseudomonadati</taxon>
        <taxon>Pseudomonadota</taxon>
        <taxon>Betaproteobacteria</taxon>
        <taxon>Neisseriales</taxon>
        <taxon>Leeiaceae</taxon>
        <taxon>Leeia</taxon>
    </lineage>
</organism>
<feature type="domain" description="PAS" evidence="11">
    <location>
        <begin position="363"/>
        <end position="405"/>
    </location>
</feature>
<evidence type="ECO:0000256" key="6">
    <source>
        <dbReference type="ARBA" id="ARBA00022777"/>
    </source>
</evidence>
<keyword evidence="8" id="KW-0812">Transmembrane</keyword>
<dbReference type="SUPFAM" id="SSF47384">
    <property type="entry name" value="Homodimeric domain of signal transducing histidine kinase"/>
    <property type="match status" value="1"/>
</dbReference>
<dbReference type="RefSeq" id="WP_227178318.1">
    <property type="nucleotide sequence ID" value="NZ_JAJBZT010000002.1"/>
</dbReference>
<dbReference type="InterPro" id="IPR011006">
    <property type="entry name" value="CheY-like_superfamily"/>
</dbReference>
<proteinExistence type="predicted"/>
<comment type="subcellular location">
    <subcellularLocation>
        <location evidence="2">Membrane</location>
    </subcellularLocation>
</comment>
<evidence type="ECO:0000313" key="13">
    <source>
        <dbReference type="EMBL" id="MCB6182511.1"/>
    </source>
</evidence>
<dbReference type="SMART" id="SM00304">
    <property type="entry name" value="HAMP"/>
    <property type="match status" value="1"/>
</dbReference>
<dbReference type="SMART" id="SM00388">
    <property type="entry name" value="HisKA"/>
    <property type="match status" value="1"/>
</dbReference>
<dbReference type="InterPro" id="IPR003594">
    <property type="entry name" value="HATPase_dom"/>
</dbReference>
<accession>A0ABS8D2V1</accession>
<dbReference type="EC" id="2.7.13.3" evidence="3"/>
<dbReference type="PANTHER" id="PTHR43065">
    <property type="entry name" value="SENSOR HISTIDINE KINASE"/>
    <property type="match status" value="1"/>
</dbReference>